<evidence type="ECO:0000259" key="7">
    <source>
        <dbReference type="PROSITE" id="PS50235"/>
    </source>
</evidence>
<reference evidence="10" key="1">
    <citation type="submission" date="2014-06" db="EMBL/GenBank/DDBJ databases">
        <authorList>
            <person name="Ju J."/>
            <person name="Zhang J."/>
        </authorList>
    </citation>
    <scope>NUCLEOTIDE SEQUENCE</scope>
    <source>
        <strain evidence="10">SscI8</strain>
    </source>
</reference>
<dbReference type="GO" id="GO:0004843">
    <property type="term" value="F:cysteine-type deubiquitinase activity"/>
    <property type="evidence" value="ECO:0007669"/>
    <property type="project" value="InterPro"/>
</dbReference>
<dbReference type="GO" id="GO:0005829">
    <property type="term" value="C:cytosol"/>
    <property type="evidence" value="ECO:0007669"/>
    <property type="project" value="TreeGrafter"/>
</dbReference>
<keyword evidence="1" id="KW-0479">Metal-binding</keyword>
<dbReference type="AlphaFoldDB" id="A0A0F7RXL4"/>
<evidence type="ECO:0000256" key="2">
    <source>
        <dbReference type="ARBA" id="ARBA00022771"/>
    </source>
</evidence>
<dbReference type="STRING" id="49012.A0A0F7RXL4"/>
<evidence type="ECO:0000256" key="3">
    <source>
        <dbReference type="ARBA" id="ARBA00022833"/>
    </source>
</evidence>
<dbReference type="GO" id="GO:0006508">
    <property type="term" value="P:proteolysis"/>
    <property type="evidence" value="ECO:0007669"/>
    <property type="project" value="UniProtKB-KW"/>
</dbReference>
<name>A0A0F7RXL4_9BASI</name>
<dbReference type="PROSITE" id="PS50235">
    <property type="entry name" value="USP_3"/>
    <property type="match status" value="1"/>
</dbReference>
<dbReference type="EMBL" id="CCFA01001023">
    <property type="protein sequence ID" value="CDR99397.1"/>
    <property type="molecule type" value="Genomic_DNA"/>
</dbReference>
<dbReference type="PANTHER" id="PTHR24006:SF937">
    <property type="entry name" value="UBIQUITIN CARBOXYL-TERMINAL HYDROLASE"/>
    <property type="match status" value="1"/>
</dbReference>
<dbReference type="Pfam" id="PF02148">
    <property type="entry name" value="zf-UBP"/>
    <property type="match status" value="1"/>
</dbReference>
<feature type="compositionally biased region" description="Low complexity" evidence="6">
    <location>
        <begin position="50"/>
        <end position="61"/>
    </location>
</feature>
<reference evidence="9" key="3">
    <citation type="submission" date="2014-06" db="EMBL/GenBank/DDBJ databases">
        <authorList>
            <person name="Berkman J.Paul."/>
        </authorList>
    </citation>
    <scope>NUCLEOTIDE SEQUENCE [LARGE SCALE GENOMIC DNA]</scope>
</reference>
<dbReference type="PROSITE" id="PS50271">
    <property type="entry name" value="ZF_UBP"/>
    <property type="match status" value="1"/>
</dbReference>
<dbReference type="Gene3D" id="3.90.70.10">
    <property type="entry name" value="Cysteine proteinases"/>
    <property type="match status" value="1"/>
</dbReference>
<dbReference type="PROSITE" id="PS00972">
    <property type="entry name" value="USP_1"/>
    <property type="match status" value="1"/>
</dbReference>
<feature type="domain" description="UBP-type" evidence="8">
    <location>
        <begin position="153"/>
        <end position="270"/>
    </location>
</feature>
<keyword evidence="11" id="KW-1185">Reference proteome</keyword>
<dbReference type="InterPro" id="IPR001394">
    <property type="entry name" value="Peptidase_C19_UCH"/>
</dbReference>
<evidence type="ECO:0000313" key="9">
    <source>
        <dbReference type="EMBL" id="CDR99397.1"/>
    </source>
</evidence>
<evidence type="ECO:0000256" key="4">
    <source>
        <dbReference type="PROSITE-ProRule" id="PRU00502"/>
    </source>
</evidence>
<keyword evidence="3" id="KW-0862">Zinc</keyword>
<dbReference type="InterPro" id="IPR013083">
    <property type="entry name" value="Znf_RING/FYVE/PHD"/>
</dbReference>
<dbReference type="InterPro" id="IPR038765">
    <property type="entry name" value="Papain-like_cys_pep_sf"/>
</dbReference>
<dbReference type="FunFam" id="3.90.70.10:FF:000546">
    <property type="entry name" value="Ubiquitinyl hydrolase 1"/>
    <property type="match status" value="1"/>
</dbReference>
<dbReference type="InterPro" id="IPR028889">
    <property type="entry name" value="USP"/>
</dbReference>
<evidence type="ECO:0000313" key="10">
    <source>
        <dbReference type="EMBL" id="CDU24468.1"/>
    </source>
</evidence>
<dbReference type="EMBL" id="LK056676">
    <property type="protein sequence ID" value="CDU24468.1"/>
    <property type="molecule type" value="Genomic_DNA"/>
</dbReference>
<dbReference type="InterPro" id="IPR050164">
    <property type="entry name" value="Peptidase_C19"/>
</dbReference>
<evidence type="ECO:0000256" key="6">
    <source>
        <dbReference type="SAM" id="MobiDB-lite"/>
    </source>
</evidence>
<protein>
    <submittedName>
        <fullName evidence="10">Related to UBP8-Ubiquitin-specific protease component of the SAGA complex</fullName>
    </submittedName>
</protein>
<dbReference type="PANTHER" id="PTHR24006">
    <property type="entry name" value="UBIQUITIN CARBOXYL-TERMINAL HYDROLASE"/>
    <property type="match status" value="1"/>
</dbReference>
<organism evidence="9 11">
    <name type="scientific">Sporisorium scitamineum</name>
    <dbReference type="NCBI Taxonomy" id="49012"/>
    <lineage>
        <taxon>Eukaryota</taxon>
        <taxon>Fungi</taxon>
        <taxon>Dikarya</taxon>
        <taxon>Basidiomycota</taxon>
        <taxon>Ustilaginomycotina</taxon>
        <taxon>Ustilaginomycetes</taxon>
        <taxon>Ustilaginales</taxon>
        <taxon>Ustilaginaceae</taxon>
        <taxon>Sporisorium</taxon>
    </lineage>
</organism>
<gene>
    <name evidence="9" type="primary">SSCI19860.1</name>
    <name evidence="10" type="ORF">SPSC_03969</name>
</gene>
<sequence>MPSSTASPSPTKLGGFSFQRSNTGGSVSPTKPSSAAASRAGTPVGGNGFTSPSKPSTSAAPIRHIPPGCQHLSSLLHLGATSTSTNSSSPTKIKSEDGDDTRTSSFDTLPATTKSYLKRYIAGLRWGVQIRTGYVKMMDDEEKEAELAKWNQEMAKANKQSKQVKKRRKLDYPQCHTCQADMVRPFICLECAFTGCFSPPIDDDPTSVTRTVADSHMIQHLCSKKHALAFDLLYGHVYCADCNDFVQDPLLQSVQRHETCRVNQNVIGQQYGPSKTTVEALFPPSSSEPAAAAMAKFYETDTSSVTCRVPRGLRNMGATCYMNVIIQAFLHNPLLRNYFLSDRHNPSLCNGAKTCLACEMDKIFAEFYSSDPGALAVGTSVSGASSTASVTAATTPGAIVAAPGVGSENGASGPAAKGPHGPTSFLYCVWVDQASSELGQAGQHDAHELFISALNSIHSALTSRALERSSLPSFAYDHSDATNLLFDHFEGGGGSGNQSEDEGNGGTPTGLGSGASGASGGVAGCPCVVHRTFAGQLQSDVTCQRCGKVNTTRDPMLDLSLDVRPESMRRRDAGILGNNLKTKMVNGKPAGLNGNGVNGGGEEEQHLTICLQRYCSEEKLGNNDYACAGCGGSASATKQLSLYRLPPVLCIQLKRFEHTSSAAKIDTKVRFPVVLDVRQFSTAEIRAPDENAAINGSTSSKDSGLMANPDPEAYLYDLFTVVVHEGSMNTGHYTNYCKWRGSWYRFDDDKVHPTSEAHVLQARAYQLCYRRRLLKNVVNSQARS</sequence>
<dbReference type="GO" id="GO:0005634">
    <property type="term" value="C:nucleus"/>
    <property type="evidence" value="ECO:0007669"/>
    <property type="project" value="TreeGrafter"/>
</dbReference>
<keyword evidence="5" id="KW-0175">Coiled coil</keyword>
<evidence type="ECO:0000313" key="11">
    <source>
        <dbReference type="Proteomes" id="UP000242770"/>
    </source>
</evidence>
<proteinExistence type="predicted"/>
<dbReference type="GO" id="GO:0008270">
    <property type="term" value="F:zinc ion binding"/>
    <property type="evidence" value="ECO:0007669"/>
    <property type="project" value="UniProtKB-KW"/>
</dbReference>
<evidence type="ECO:0000256" key="1">
    <source>
        <dbReference type="ARBA" id="ARBA00022723"/>
    </source>
</evidence>
<evidence type="ECO:0000259" key="8">
    <source>
        <dbReference type="PROSITE" id="PS50271"/>
    </source>
</evidence>
<feature type="compositionally biased region" description="Polar residues" evidence="6">
    <location>
        <begin position="18"/>
        <end position="36"/>
    </location>
</feature>
<accession>A0A0F7RXL4</accession>
<feature type="region of interest" description="Disordered" evidence="6">
    <location>
        <begin position="1"/>
        <end position="107"/>
    </location>
</feature>
<dbReference type="SUPFAM" id="SSF57850">
    <property type="entry name" value="RING/U-box"/>
    <property type="match status" value="1"/>
</dbReference>
<feature type="compositionally biased region" description="Polar residues" evidence="6">
    <location>
        <begin position="1"/>
        <end position="10"/>
    </location>
</feature>
<feature type="compositionally biased region" description="Low complexity" evidence="6">
    <location>
        <begin position="81"/>
        <end position="91"/>
    </location>
</feature>
<feature type="compositionally biased region" description="Gly residues" evidence="6">
    <location>
        <begin position="504"/>
        <end position="515"/>
    </location>
</feature>
<feature type="domain" description="USP" evidence="7">
    <location>
        <begin position="311"/>
        <end position="772"/>
    </location>
</feature>
<dbReference type="InterPro" id="IPR001607">
    <property type="entry name" value="Znf_UBP"/>
</dbReference>
<feature type="coiled-coil region" evidence="5">
    <location>
        <begin position="140"/>
        <end position="167"/>
    </location>
</feature>
<dbReference type="GO" id="GO:0016579">
    <property type="term" value="P:protein deubiquitination"/>
    <property type="evidence" value="ECO:0007669"/>
    <property type="project" value="InterPro"/>
</dbReference>
<evidence type="ECO:0000256" key="5">
    <source>
        <dbReference type="SAM" id="Coils"/>
    </source>
</evidence>
<keyword evidence="2 4" id="KW-0863">Zinc-finger</keyword>
<dbReference type="Proteomes" id="UP000242770">
    <property type="component" value="Unassembled WGS sequence"/>
</dbReference>
<feature type="region of interest" description="Disordered" evidence="6">
    <location>
        <begin position="487"/>
        <end position="515"/>
    </location>
</feature>
<dbReference type="CDD" id="cd02660">
    <property type="entry name" value="Peptidase_C19D"/>
    <property type="match status" value="1"/>
</dbReference>
<keyword evidence="10" id="KW-0378">Hydrolase</keyword>
<reference evidence="11" key="2">
    <citation type="submission" date="2014-06" db="EMBL/GenBank/DDBJ databases">
        <authorList>
            <person name="Berkman P.J."/>
        </authorList>
    </citation>
    <scope>NUCLEOTIDE SEQUENCE [LARGE SCALE GENOMIC DNA]</scope>
</reference>
<dbReference type="SUPFAM" id="SSF54001">
    <property type="entry name" value="Cysteine proteinases"/>
    <property type="match status" value="1"/>
</dbReference>
<dbReference type="OrthoDB" id="289038at2759"/>
<keyword evidence="10" id="KW-0645">Protease</keyword>
<dbReference type="Pfam" id="PF00443">
    <property type="entry name" value="UCH"/>
    <property type="match status" value="1"/>
</dbReference>
<feature type="compositionally biased region" description="Basic and acidic residues" evidence="6">
    <location>
        <begin position="93"/>
        <end position="102"/>
    </location>
</feature>
<dbReference type="Gene3D" id="3.30.40.10">
    <property type="entry name" value="Zinc/RING finger domain, C3HC4 (zinc finger)"/>
    <property type="match status" value="1"/>
</dbReference>
<dbReference type="InterPro" id="IPR018200">
    <property type="entry name" value="USP_CS"/>
</dbReference>